<evidence type="ECO:0000256" key="11">
    <source>
        <dbReference type="RuleBase" id="RU367026"/>
    </source>
</evidence>
<reference evidence="13 14" key="1">
    <citation type="journal article" date="2018" name="PLoS Genet.">
        <title>Population sequencing reveals clonal diversity and ancestral inbreeding in the grapevine cultivar Chardonnay.</title>
        <authorList>
            <person name="Roach M.J."/>
            <person name="Johnson D.L."/>
            <person name="Bohlmann J."/>
            <person name="van Vuuren H.J."/>
            <person name="Jones S.J."/>
            <person name="Pretorius I.S."/>
            <person name="Schmidt S.A."/>
            <person name="Borneman A.R."/>
        </authorList>
    </citation>
    <scope>NUCLEOTIDE SEQUENCE [LARGE SCALE GENOMIC DNA]</scope>
    <source>
        <strain evidence="14">cv. Chardonnay</strain>
        <tissue evidence="13">Leaf</tissue>
    </source>
</reference>
<protein>
    <recommendedName>
        <fullName evidence="11">Endoplasmic reticulum transmembrane protein</fullName>
    </recommendedName>
</protein>
<evidence type="ECO:0000256" key="6">
    <source>
        <dbReference type="ARBA" id="ARBA00022824"/>
    </source>
</evidence>
<dbReference type="PANTHER" id="PTHR12701:SF13">
    <property type="entry name" value="ENDOPLASMIC RETICULUM TRANSMEMBRANE PROTEIN"/>
    <property type="match status" value="1"/>
</dbReference>
<evidence type="ECO:0000256" key="3">
    <source>
        <dbReference type="ARBA" id="ARBA00022448"/>
    </source>
</evidence>
<dbReference type="GO" id="GO:0006886">
    <property type="term" value="P:intracellular protein transport"/>
    <property type="evidence" value="ECO:0007669"/>
    <property type="project" value="UniProtKB-UniRule"/>
</dbReference>
<dbReference type="GO" id="GO:0005789">
    <property type="term" value="C:endoplasmic reticulum membrane"/>
    <property type="evidence" value="ECO:0007669"/>
    <property type="project" value="UniProtKB-SubCell"/>
</dbReference>
<dbReference type="EMBL" id="QGNW01000145">
    <property type="protein sequence ID" value="RVW91434.1"/>
    <property type="molecule type" value="Genomic_DNA"/>
</dbReference>
<dbReference type="Proteomes" id="UP000288805">
    <property type="component" value="Unassembled WGS sequence"/>
</dbReference>
<evidence type="ECO:0000256" key="2">
    <source>
        <dbReference type="ARBA" id="ARBA00007956"/>
    </source>
</evidence>
<dbReference type="GO" id="GO:0070973">
    <property type="term" value="P:protein localization to endoplasmic reticulum exit site"/>
    <property type="evidence" value="ECO:0007669"/>
    <property type="project" value="UniProtKB-UniRule"/>
</dbReference>
<keyword evidence="6 11" id="KW-0256">Endoplasmic reticulum</keyword>
<dbReference type="PANTHER" id="PTHR12701">
    <property type="entry name" value="BCR-ASSOCIATED PROTEIN, BAP"/>
    <property type="match status" value="1"/>
</dbReference>
<evidence type="ECO:0000256" key="1">
    <source>
        <dbReference type="ARBA" id="ARBA00004477"/>
    </source>
</evidence>
<dbReference type="FunFam" id="1.20.5.110:FF:000011">
    <property type="entry name" value="B-cell receptor-associated protein 29"/>
    <property type="match status" value="1"/>
</dbReference>
<dbReference type="AlphaFoldDB" id="A0A438I404"/>
<dbReference type="GO" id="GO:0006888">
    <property type="term" value="P:endoplasmic reticulum to Golgi vesicle-mediated transport"/>
    <property type="evidence" value="ECO:0007669"/>
    <property type="project" value="UniProtKB-UniRule"/>
</dbReference>
<sequence>MHHYLQKLNRLRGNAGASKEEFEKLQKERAQLKEKEEQASKEIKLLQEQISTLSQDLKKLKLEAEEKDKKVETAEAHVVSLQKQAADLLLEYDRLLEDNQNLQTQALGFRGGDKFILVSHICTCQLGWRLLEIGTMGWTIQLALSFVLVGRLGASTSWFSRFLSFLDSWGHGEFAPLSSVSPATKQNTTYLRARICLQDDASLGFMKIFQDEEFPPKTVNTEPLARFSWRKICKRILPLLDEMESNFLKKGNS</sequence>
<feature type="compositionally biased region" description="Basic and acidic residues" evidence="12">
    <location>
        <begin position="18"/>
        <end position="33"/>
    </location>
</feature>
<comment type="caution">
    <text evidence="13">The sequence shown here is derived from an EMBL/GenBank/DDBJ whole genome shotgun (WGS) entry which is preliminary data.</text>
</comment>
<accession>A0A438I404</accession>
<keyword evidence="5" id="KW-0053">Apoptosis</keyword>
<comment type="subcellular location">
    <subcellularLocation>
        <location evidence="1 11">Endoplasmic reticulum membrane</location>
        <topology evidence="1 11">Multi-pass membrane protein</topology>
    </subcellularLocation>
</comment>
<keyword evidence="7 11" id="KW-0653">Protein transport</keyword>
<evidence type="ECO:0000256" key="10">
    <source>
        <dbReference type="ARBA" id="ARBA00023136"/>
    </source>
</evidence>
<evidence type="ECO:0000256" key="8">
    <source>
        <dbReference type="ARBA" id="ARBA00022989"/>
    </source>
</evidence>
<dbReference type="InterPro" id="IPR008417">
    <property type="entry name" value="BAP29/BAP31"/>
</dbReference>
<evidence type="ECO:0000256" key="5">
    <source>
        <dbReference type="ARBA" id="ARBA00022703"/>
    </source>
</evidence>
<proteinExistence type="inferred from homology"/>
<dbReference type="Gene3D" id="1.20.5.110">
    <property type="match status" value="1"/>
</dbReference>
<keyword evidence="4" id="KW-0812">Transmembrane</keyword>
<organism evidence="13 14">
    <name type="scientific">Vitis vinifera</name>
    <name type="common">Grape</name>
    <dbReference type="NCBI Taxonomy" id="29760"/>
    <lineage>
        <taxon>Eukaryota</taxon>
        <taxon>Viridiplantae</taxon>
        <taxon>Streptophyta</taxon>
        <taxon>Embryophyta</taxon>
        <taxon>Tracheophyta</taxon>
        <taxon>Spermatophyta</taxon>
        <taxon>Magnoliopsida</taxon>
        <taxon>eudicotyledons</taxon>
        <taxon>Gunneridae</taxon>
        <taxon>Pentapetalae</taxon>
        <taxon>rosids</taxon>
        <taxon>Vitales</taxon>
        <taxon>Vitaceae</taxon>
        <taxon>Viteae</taxon>
        <taxon>Vitis</taxon>
    </lineage>
</organism>
<gene>
    <name evidence="13" type="ORF">CK203_038532</name>
</gene>
<evidence type="ECO:0000313" key="14">
    <source>
        <dbReference type="Proteomes" id="UP000288805"/>
    </source>
</evidence>
<feature type="region of interest" description="Disordered" evidence="12">
    <location>
        <begin position="1"/>
        <end position="33"/>
    </location>
</feature>
<name>A0A438I404_VITVI</name>
<evidence type="ECO:0000256" key="4">
    <source>
        <dbReference type="ARBA" id="ARBA00022692"/>
    </source>
</evidence>
<comment type="similarity">
    <text evidence="2 11">Belongs to the BCAP29/BCAP31 family.</text>
</comment>
<keyword evidence="9" id="KW-0175">Coiled coil</keyword>
<keyword evidence="8" id="KW-1133">Transmembrane helix</keyword>
<evidence type="ECO:0000256" key="7">
    <source>
        <dbReference type="ARBA" id="ARBA00022927"/>
    </source>
</evidence>
<evidence type="ECO:0000256" key="9">
    <source>
        <dbReference type="ARBA" id="ARBA00023054"/>
    </source>
</evidence>
<evidence type="ECO:0000256" key="12">
    <source>
        <dbReference type="SAM" id="MobiDB-lite"/>
    </source>
</evidence>
<keyword evidence="3 11" id="KW-0813">Transport</keyword>
<keyword evidence="10" id="KW-0472">Membrane</keyword>
<evidence type="ECO:0000313" key="13">
    <source>
        <dbReference type="EMBL" id="RVW91434.1"/>
    </source>
</evidence>
<keyword evidence="11" id="KW-0931">ER-Golgi transport</keyword>
<comment type="function">
    <text evidence="11">May play a role in anterograde transport of membrane proteins from the endoplasmic reticulum to the Golgi.</text>
</comment>